<evidence type="ECO:0000313" key="5">
    <source>
        <dbReference type="EMBL" id="MBH8566779.1"/>
    </source>
</evidence>
<dbReference type="Proteomes" id="UP000632766">
    <property type="component" value="Unassembled WGS sequence"/>
</dbReference>
<evidence type="ECO:0000313" key="6">
    <source>
        <dbReference type="Proteomes" id="UP000632766"/>
    </source>
</evidence>
<dbReference type="Pfam" id="PF01702">
    <property type="entry name" value="TGT"/>
    <property type="match status" value="1"/>
</dbReference>
<feature type="domain" description="DUF6884" evidence="4">
    <location>
        <begin position="93"/>
        <end position="170"/>
    </location>
</feature>
<comment type="caution">
    <text evidence="5">The sequence shown here is derived from an EMBL/GenBank/DDBJ whole genome shotgun (WGS) entry which is preliminary data.</text>
</comment>
<dbReference type="Gene3D" id="3.20.20.105">
    <property type="entry name" value="Queuine tRNA-ribosyltransferase-like"/>
    <property type="match status" value="1"/>
</dbReference>
<dbReference type="RefSeq" id="WP_198128511.1">
    <property type="nucleotide sequence ID" value="NZ_JAECZC010000102.1"/>
</dbReference>
<organism evidence="5 6">
    <name type="scientific">Amazonocrinis nigriterrae CENA67</name>
    <dbReference type="NCBI Taxonomy" id="2794033"/>
    <lineage>
        <taxon>Bacteria</taxon>
        <taxon>Bacillati</taxon>
        <taxon>Cyanobacteriota</taxon>
        <taxon>Cyanophyceae</taxon>
        <taxon>Nostocales</taxon>
        <taxon>Nostocaceae</taxon>
        <taxon>Amazonocrinis</taxon>
        <taxon>Amazonocrinis nigriterrae</taxon>
    </lineage>
</organism>
<keyword evidence="1" id="KW-0819">tRNA processing</keyword>
<proteinExistence type="predicted"/>
<dbReference type="SUPFAM" id="SSF51713">
    <property type="entry name" value="tRNA-guanine transglycosylase"/>
    <property type="match status" value="1"/>
</dbReference>
<dbReference type="InterPro" id="IPR002616">
    <property type="entry name" value="tRNA_ribo_trans-like"/>
</dbReference>
<dbReference type="EMBL" id="JAECZC010000102">
    <property type="protein sequence ID" value="MBH8566779.1"/>
    <property type="molecule type" value="Genomic_DNA"/>
</dbReference>
<gene>
    <name evidence="5" type="ORF">I8748_32300</name>
</gene>
<accession>A0A8J7LAK5</accession>
<name>A0A8J7LAK5_9NOST</name>
<keyword evidence="2" id="KW-0671">Queuosine biosynthesis</keyword>
<evidence type="ECO:0000259" key="4">
    <source>
        <dbReference type="Pfam" id="PF21818"/>
    </source>
</evidence>
<dbReference type="GO" id="GO:0008616">
    <property type="term" value="P:tRNA queuosine(34) biosynthetic process"/>
    <property type="evidence" value="ECO:0007669"/>
    <property type="project" value="UniProtKB-KW"/>
</dbReference>
<dbReference type="InterPro" id="IPR050076">
    <property type="entry name" value="ArchSynthase1/Queuine_TRR"/>
</dbReference>
<reference evidence="5 6" key="1">
    <citation type="journal article" date="2021" name="Int. J. Syst. Evol. Microbiol.">
        <title>Amazonocrinis nigriterrae gen. nov., sp. nov., Atlanticothrix silvestris gen. nov., sp. nov. and Dendronalium phyllosphericum gen. nov., sp. nov., nostocacean cyanobacteria from Brazilian environments.</title>
        <authorList>
            <person name="Alvarenga D.O."/>
            <person name="Andreote A.P.D."/>
            <person name="Branco L.H.Z."/>
            <person name="Delbaje E."/>
            <person name="Cruz R.B."/>
            <person name="Varani A.M."/>
            <person name="Fiore M.F."/>
        </authorList>
    </citation>
    <scope>NUCLEOTIDE SEQUENCE [LARGE SCALE GENOMIC DNA]</scope>
    <source>
        <strain evidence="5 6">CENA67</strain>
    </source>
</reference>
<dbReference type="Pfam" id="PF21818">
    <property type="entry name" value="DUF6884"/>
    <property type="match status" value="1"/>
</dbReference>
<dbReference type="InterPro" id="IPR049251">
    <property type="entry name" value="DUF6884"/>
</dbReference>
<dbReference type="GO" id="GO:0005737">
    <property type="term" value="C:cytoplasm"/>
    <property type="evidence" value="ECO:0007669"/>
    <property type="project" value="TreeGrafter"/>
</dbReference>
<dbReference type="AlphaFoldDB" id="A0A8J7LAK5"/>
<dbReference type="PANTHER" id="PTHR46499:SF1">
    <property type="entry name" value="QUEUINE TRNA-RIBOSYLTRANSFERASE"/>
    <property type="match status" value="1"/>
</dbReference>
<evidence type="ECO:0000256" key="1">
    <source>
        <dbReference type="ARBA" id="ARBA00022694"/>
    </source>
</evidence>
<dbReference type="InterPro" id="IPR053537">
    <property type="entry name" value="DNA-guanine_TGase"/>
</dbReference>
<sequence>MTKSIPTKTLVSTSTISRLRTLIITSCTGKKLHNPTNQLIIEDFKDTERLRERTQSLSKFSCPSGQMYTGLQHLRLMEGVDILRSRFGREVVDVKIISAAYGLIPEDKVIVPYSVTFNSMKNDEVYSWGNYLRIHEDFQQEIVEYDLIFVLLGDKYLRTLKLPVETHSHQTFIFFASNESINYIDSGNAKLLTLTLSNKSASRFSCALVGLKGHLLKLIATEISRYPHLLDSIYNNPETLESLLNNQPNPLELPLGISFSTEKSSNSKNKPHRKTQYTEEALRSFLELPQAINQHLPMQYLIPEWDDKVDAGYDFLQDKFSPNRNAYKDDIYAHDHKIYAQPNYDGILVSKIVVDKRKSKRDDIEAAGGIQKYLKFSGKIMGDCGAFGYIKQPEPPYNTIEILDYYERLGFNYGVSIDHLIVGPFAQPGIREKRYNLTLQNAEEFISKHQKIGYTFTPIGVAQGWNPETYADAVKKLVEMGYDYIAIGGVARTPTIEILEILKEVYQHLTPDTRLHLFGVGRIDALPYFRHLGVTSFDSASPLRKAWFDAVENYHTLSGKAYAAVRIPFVDKQSQRIKHLLSSGYERETLKQLEQEALKAIREYDKGNISLDECLNKLLAYDELLELPRDGKVNPVAKARRLRQHTKLYRELLEVKPWQECECQICQNPDYRVETIIFRGNDRNRRRGFHNTYIFYKRFQEFIKTENSNINITKE</sequence>
<feature type="domain" description="tRNA-guanine(15) transglycosylase-like" evidence="3">
    <location>
        <begin position="357"/>
        <end position="549"/>
    </location>
</feature>
<dbReference type="NCBIfam" id="NF041059">
    <property type="entry name" value="DpdA"/>
    <property type="match status" value="1"/>
</dbReference>
<protein>
    <submittedName>
        <fullName evidence="5">Uncharacterized protein</fullName>
    </submittedName>
</protein>
<dbReference type="PANTHER" id="PTHR46499">
    <property type="entry name" value="QUEUINE TRNA-RIBOSYLTRANSFERASE"/>
    <property type="match status" value="1"/>
</dbReference>
<keyword evidence="6" id="KW-1185">Reference proteome</keyword>
<evidence type="ECO:0000259" key="3">
    <source>
        <dbReference type="Pfam" id="PF01702"/>
    </source>
</evidence>
<evidence type="ECO:0000256" key="2">
    <source>
        <dbReference type="ARBA" id="ARBA00022785"/>
    </source>
</evidence>
<dbReference type="InterPro" id="IPR036511">
    <property type="entry name" value="TGT-like_sf"/>
</dbReference>